<dbReference type="Gene3D" id="3.30.70.270">
    <property type="match status" value="1"/>
</dbReference>
<dbReference type="InterPro" id="IPR043128">
    <property type="entry name" value="Rev_trsase/Diguanyl_cyclase"/>
</dbReference>
<comment type="caution">
    <text evidence="5">The sequence shown here is derived from an EMBL/GenBank/DDBJ whole genome shotgun (WGS) entry which is preliminary data.</text>
</comment>
<comment type="cofactor">
    <cofactor evidence="1">
        <name>Mg(2+)</name>
        <dbReference type="ChEBI" id="CHEBI:18420"/>
    </cofactor>
</comment>
<comment type="catalytic activity">
    <reaction evidence="3">
        <text>2 GTP = 3',3'-c-di-GMP + 2 diphosphate</text>
        <dbReference type="Rhea" id="RHEA:24898"/>
        <dbReference type="ChEBI" id="CHEBI:33019"/>
        <dbReference type="ChEBI" id="CHEBI:37565"/>
        <dbReference type="ChEBI" id="CHEBI:58805"/>
        <dbReference type="EC" id="2.7.7.65"/>
    </reaction>
</comment>
<gene>
    <name evidence="5" type="ORF">DS2_13314</name>
</gene>
<dbReference type="OrthoDB" id="9812260at2"/>
<dbReference type="GO" id="GO:0052621">
    <property type="term" value="F:diguanylate cyclase activity"/>
    <property type="evidence" value="ECO:0007669"/>
    <property type="project" value="UniProtKB-EC"/>
</dbReference>
<dbReference type="InterPro" id="IPR050469">
    <property type="entry name" value="Diguanylate_Cyclase"/>
</dbReference>
<dbReference type="InterPro" id="IPR029787">
    <property type="entry name" value="Nucleotide_cyclase"/>
</dbReference>
<reference evidence="5 6" key="1">
    <citation type="journal article" date="2014" name="Genome Announc.">
        <title>Draft Genome Sequence of the Agar-Degrading Bacterium Catenovulum sp. Strain DS-2, Isolated from Intestines of Haliotis diversicolor.</title>
        <authorList>
            <person name="Shan D."/>
            <person name="Li X."/>
            <person name="Gu Z."/>
            <person name="Wei G."/>
            <person name="Gao Z."/>
            <person name="Shao Z."/>
        </authorList>
    </citation>
    <scope>NUCLEOTIDE SEQUENCE [LARGE SCALE GENOMIC DNA]</scope>
    <source>
        <strain evidence="5 6">DS-2</strain>
    </source>
</reference>
<evidence type="ECO:0000256" key="3">
    <source>
        <dbReference type="ARBA" id="ARBA00034247"/>
    </source>
</evidence>
<dbReference type="GO" id="GO:1902201">
    <property type="term" value="P:negative regulation of bacterial-type flagellum-dependent cell motility"/>
    <property type="evidence" value="ECO:0007669"/>
    <property type="project" value="TreeGrafter"/>
</dbReference>
<evidence type="ECO:0000313" key="5">
    <source>
        <dbReference type="EMBL" id="EWH09249.1"/>
    </source>
</evidence>
<dbReference type="CDD" id="cd01949">
    <property type="entry name" value="GGDEF"/>
    <property type="match status" value="1"/>
</dbReference>
<dbReference type="PANTHER" id="PTHR45138">
    <property type="entry name" value="REGULATORY COMPONENTS OF SENSORY TRANSDUCTION SYSTEM"/>
    <property type="match status" value="1"/>
</dbReference>
<dbReference type="STRING" id="1328313.DS2_13314"/>
<dbReference type="GO" id="GO:0043709">
    <property type="term" value="P:cell adhesion involved in single-species biofilm formation"/>
    <property type="evidence" value="ECO:0007669"/>
    <property type="project" value="TreeGrafter"/>
</dbReference>
<feature type="domain" description="GGDEF" evidence="4">
    <location>
        <begin position="201"/>
        <end position="335"/>
    </location>
</feature>
<protein>
    <recommendedName>
        <fullName evidence="2">diguanylate cyclase</fullName>
        <ecNumber evidence="2">2.7.7.65</ecNumber>
    </recommendedName>
</protein>
<dbReference type="EC" id="2.7.7.65" evidence="2"/>
<dbReference type="GO" id="GO:0005886">
    <property type="term" value="C:plasma membrane"/>
    <property type="evidence" value="ECO:0007669"/>
    <property type="project" value="TreeGrafter"/>
</dbReference>
<evidence type="ECO:0000259" key="4">
    <source>
        <dbReference type="PROSITE" id="PS50887"/>
    </source>
</evidence>
<dbReference type="SUPFAM" id="SSF55073">
    <property type="entry name" value="Nucleotide cyclase"/>
    <property type="match status" value="1"/>
</dbReference>
<dbReference type="FunFam" id="3.30.70.270:FF:000001">
    <property type="entry name" value="Diguanylate cyclase domain protein"/>
    <property type="match status" value="1"/>
</dbReference>
<dbReference type="Pfam" id="PF00990">
    <property type="entry name" value="GGDEF"/>
    <property type="match status" value="1"/>
</dbReference>
<organism evidence="5 6">
    <name type="scientific">Catenovulum agarivorans DS-2</name>
    <dbReference type="NCBI Taxonomy" id="1328313"/>
    <lineage>
        <taxon>Bacteria</taxon>
        <taxon>Pseudomonadati</taxon>
        <taxon>Pseudomonadota</taxon>
        <taxon>Gammaproteobacteria</taxon>
        <taxon>Alteromonadales</taxon>
        <taxon>Alteromonadaceae</taxon>
        <taxon>Catenovulum</taxon>
    </lineage>
</organism>
<dbReference type="Proteomes" id="UP000019276">
    <property type="component" value="Unassembled WGS sequence"/>
</dbReference>
<dbReference type="EMBL" id="ARZY01000026">
    <property type="protein sequence ID" value="EWH09249.1"/>
    <property type="molecule type" value="Genomic_DNA"/>
</dbReference>
<dbReference type="PROSITE" id="PS50887">
    <property type="entry name" value="GGDEF"/>
    <property type="match status" value="1"/>
</dbReference>
<name>W7Q8V6_9ALTE</name>
<evidence type="ECO:0000256" key="2">
    <source>
        <dbReference type="ARBA" id="ARBA00012528"/>
    </source>
</evidence>
<dbReference type="NCBIfam" id="TIGR00254">
    <property type="entry name" value="GGDEF"/>
    <property type="match status" value="1"/>
</dbReference>
<evidence type="ECO:0000313" key="6">
    <source>
        <dbReference type="Proteomes" id="UP000019276"/>
    </source>
</evidence>
<accession>W7Q8V6</accession>
<dbReference type="AlphaFoldDB" id="W7Q8V6"/>
<proteinExistence type="predicted"/>
<dbReference type="RefSeq" id="WP_035015316.1">
    <property type="nucleotide sequence ID" value="NZ_ARZY01000026.1"/>
</dbReference>
<keyword evidence="6" id="KW-1185">Reference proteome</keyword>
<sequence length="335" mass="37516">MDNLKPPATITPDELSKLTLAWLNKYQLAPTPINYAVIYACSHPNNQKLRSELQQLIANNQTPDNYLLAELHQKYLEENLQADNETLSAIHKVIVNLQTVCEKSQSDVSQYQSTLHSQASKLNDTDNQHTVDIVNTIIVATEKAQLAQNQFKDSIYASQNDIKTLQQKLKTAQQQAQTDSLTGLANRRGMENFLNTLTSTSHICALLFDIDNFKQLNDTYGHGVGDIILQKVAQQIAQLLGPEHIAIRYGGEEFLVLMINQARDDVFMYAETVRENIEKLKLVHGKTRKRLPQVTISVGLSLNRQKLSVAEAIEQADSALYQAKSSGKNRVCLSS</sequence>
<evidence type="ECO:0000256" key="1">
    <source>
        <dbReference type="ARBA" id="ARBA00001946"/>
    </source>
</evidence>
<dbReference type="InterPro" id="IPR000160">
    <property type="entry name" value="GGDEF_dom"/>
</dbReference>
<dbReference type="SMART" id="SM00267">
    <property type="entry name" value="GGDEF"/>
    <property type="match status" value="1"/>
</dbReference>
<dbReference type="eggNOG" id="COG3706">
    <property type="taxonomic scope" value="Bacteria"/>
</dbReference>
<dbReference type="PANTHER" id="PTHR45138:SF9">
    <property type="entry name" value="DIGUANYLATE CYCLASE DGCM-RELATED"/>
    <property type="match status" value="1"/>
</dbReference>